<dbReference type="Proteomes" id="UP001497493">
    <property type="component" value="Chromosome"/>
</dbReference>
<keyword evidence="5" id="KW-0813">Transport</keyword>
<gene>
    <name evidence="6" type="ORF">MECH1_V1_2984</name>
</gene>
<evidence type="ECO:0000256" key="4">
    <source>
        <dbReference type="ARBA" id="ARBA00023136"/>
    </source>
</evidence>
<sequence>MEASVPQLLLSGLKLMLVGMAIVYLFLALLVGVIGIAARLLDRSAGDSGPALASPTTDQALEEAELAAAIAAAIHHHQGR</sequence>
<keyword evidence="5" id="KW-0915">Sodium</keyword>
<dbReference type="Pfam" id="PF04277">
    <property type="entry name" value="OAD_gamma"/>
    <property type="match status" value="1"/>
</dbReference>
<keyword evidence="3 5" id="KW-1133">Transmembrane helix</keyword>
<keyword evidence="5" id="KW-0406">Ion transport</keyword>
<comment type="similarity">
    <text evidence="5">Belongs to the OadG family.</text>
</comment>
<keyword evidence="2 5" id="KW-0812">Transmembrane</keyword>
<dbReference type="NCBIfam" id="TIGR01195">
    <property type="entry name" value="oadG_fam"/>
    <property type="match status" value="1"/>
</dbReference>
<name>A0ABM9NM89_9GAMM</name>
<proteinExistence type="inferred from homology"/>
<evidence type="ECO:0000256" key="3">
    <source>
        <dbReference type="ARBA" id="ARBA00022989"/>
    </source>
</evidence>
<comment type="cofactor">
    <cofactor evidence="5">
        <name>Na(+)</name>
        <dbReference type="ChEBI" id="CHEBI:29101"/>
    </cofactor>
</comment>
<feature type="transmembrane region" description="Helical" evidence="5">
    <location>
        <begin position="15"/>
        <end position="38"/>
    </location>
</feature>
<comment type="catalytic activity">
    <reaction evidence="5">
        <text>oxaloacetate + 2 Na(+)(in) + H(+) = pyruvate + 2 Na(+)(out) + CO2</text>
        <dbReference type="Rhea" id="RHEA:57724"/>
        <dbReference type="ChEBI" id="CHEBI:15361"/>
        <dbReference type="ChEBI" id="CHEBI:15378"/>
        <dbReference type="ChEBI" id="CHEBI:16452"/>
        <dbReference type="ChEBI" id="CHEBI:16526"/>
        <dbReference type="ChEBI" id="CHEBI:29101"/>
        <dbReference type="EC" id="7.2.4.2"/>
    </reaction>
</comment>
<evidence type="ECO:0000256" key="2">
    <source>
        <dbReference type="ARBA" id="ARBA00022692"/>
    </source>
</evidence>
<evidence type="ECO:0000313" key="6">
    <source>
        <dbReference type="EMBL" id="CAL1241760.1"/>
    </source>
</evidence>
<evidence type="ECO:0000256" key="1">
    <source>
        <dbReference type="ARBA" id="ARBA00022475"/>
    </source>
</evidence>
<dbReference type="EMBL" id="OZ026884">
    <property type="protein sequence ID" value="CAL1241760.1"/>
    <property type="molecule type" value="Genomic_DNA"/>
</dbReference>
<keyword evidence="4 5" id="KW-0472">Membrane</keyword>
<dbReference type="InterPro" id="IPR005899">
    <property type="entry name" value="Na_pump_deCOase"/>
</dbReference>
<accession>A0ABM9NM89</accession>
<protein>
    <recommendedName>
        <fullName evidence="5">Oxaloacetate decarboxylase gamma chain</fullName>
        <ecNumber evidence="5">7.2.4.2</ecNumber>
    </recommendedName>
</protein>
<keyword evidence="1" id="KW-1003">Cell membrane</keyword>
<organism evidence="6 7">
    <name type="scientific">Candidatus Methylocalor cossyra</name>
    <dbReference type="NCBI Taxonomy" id="3108543"/>
    <lineage>
        <taxon>Bacteria</taxon>
        <taxon>Pseudomonadati</taxon>
        <taxon>Pseudomonadota</taxon>
        <taxon>Gammaproteobacteria</taxon>
        <taxon>Methylococcales</taxon>
        <taxon>Methylococcaceae</taxon>
        <taxon>Candidatus Methylocalor</taxon>
    </lineage>
</organism>
<comment type="subcellular location">
    <subcellularLocation>
        <location evidence="5">Cell membrane</location>
        <topology evidence="5">Single-pass membrane protein</topology>
    </subcellularLocation>
</comment>
<dbReference type="EC" id="7.2.4.2" evidence="5"/>
<evidence type="ECO:0000313" key="7">
    <source>
        <dbReference type="Proteomes" id="UP001497493"/>
    </source>
</evidence>
<reference evidence="6 7" key="1">
    <citation type="submission" date="2024-04" db="EMBL/GenBank/DDBJ databases">
        <authorList>
            <person name="Cremers G."/>
        </authorList>
    </citation>
    <scope>NUCLEOTIDE SEQUENCE [LARGE SCALE GENOMIC DNA]</scope>
    <source>
        <strain evidence="6">MeCH1-AG</strain>
    </source>
</reference>
<comment type="function">
    <text evidence="5">Catalyzes the decarboxylation of oxaloacetate coupled to Na(+) translocation.</text>
</comment>
<keyword evidence="5" id="KW-0739">Sodium transport</keyword>
<keyword evidence="7" id="KW-1185">Reference proteome</keyword>
<evidence type="ECO:0000256" key="5">
    <source>
        <dbReference type="RuleBase" id="RU004278"/>
    </source>
</evidence>